<comment type="caution">
    <text evidence="2">The sequence shown here is derived from an EMBL/GenBank/DDBJ whole genome shotgun (WGS) entry which is preliminary data.</text>
</comment>
<evidence type="ECO:0000256" key="1">
    <source>
        <dbReference type="SAM" id="Phobius"/>
    </source>
</evidence>
<dbReference type="Gene3D" id="1.10.1760.20">
    <property type="match status" value="1"/>
</dbReference>
<sequence>MRNLRVLLMVEIAIFGALGFVLDFIAFRMPQGGSVSLVMIPIVLMAFRRGILAGIATGFLVGLLQIVTGFISVAPLSFGFVVMQVFLDYLVAYSVVGLAGIVRGQYLQAVRTKQTGQIILMVALGVLIGSFLRYVTHVITGILFFGMFAEGNVFIYSALYNATYMIPVAIVAAIVCSLLFVTAPRLTQPESQ</sequence>
<feature type="transmembrane region" description="Helical" evidence="1">
    <location>
        <begin position="164"/>
        <end position="183"/>
    </location>
</feature>
<organism evidence="2 3">
    <name type="scientific">Planococcus dechangensis</name>
    <dbReference type="NCBI Taxonomy" id="1176255"/>
    <lineage>
        <taxon>Bacteria</taxon>
        <taxon>Bacillati</taxon>
        <taxon>Bacillota</taxon>
        <taxon>Bacilli</taxon>
        <taxon>Bacillales</taxon>
        <taxon>Caryophanaceae</taxon>
        <taxon>Planococcus</taxon>
    </lineage>
</organism>
<feature type="transmembrane region" description="Helical" evidence="1">
    <location>
        <begin position="6"/>
        <end position="29"/>
    </location>
</feature>
<dbReference type="InterPro" id="IPR012651">
    <property type="entry name" value="Thia_Transptr_ThiT"/>
</dbReference>
<proteinExistence type="predicted"/>
<feature type="transmembrane region" description="Helical" evidence="1">
    <location>
        <begin position="86"/>
        <end position="106"/>
    </location>
</feature>
<dbReference type="Proteomes" id="UP001595932">
    <property type="component" value="Unassembled WGS sequence"/>
</dbReference>
<dbReference type="Pfam" id="PF09515">
    <property type="entry name" value="Thia_YuaJ"/>
    <property type="match status" value="1"/>
</dbReference>
<dbReference type="NCBIfam" id="TIGR02357">
    <property type="entry name" value="ECF_ThiT_YuaJ"/>
    <property type="match status" value="1"/>
</dbReference>
<feature type="transmembrane region" description="Helical" evidence="1">
    <location>
        <begin position="50"/>
        <end position="74"/>
    </location>
</feature>
<evidence type="ECO:0000313" key="3">
    <source>
        <dbReference type="Proteomes" id="UP001595932"/>
    </source>
</evidence>
<accession>A0ABV9M777</accession>
<gene>
    <name evidence="2" type="primary">thiT</name>
    <name evidence="2" type="ORF">ACFO5U_00235</name>
</gene>
<protein>
    <submittedName>
        <fullName evidence="2">Energy-coupled thiamine transporter ThiT</fullName>
    </submittedName>
</protein>
<dbReference type="RefSeq" id="WP_377275632.1">
    <property type="nucleotide sequence ID" value="NZ_JBHSGL010000001.1"/>
</dbReference>
<keyword evidence="1" id="KW-0472">Membrane</keyword>
<keyword evidence="1" id="KW-1133">Transmembrane helix</keyword>
<keyword evidence="1" id="KW-0812">Transmembrane</keyword>
<evidence type="ECO:0000313" key="2">
    <source>
        <dbReference type="EMBL" id="MFC4711269.1"/>
    </source>
</evidence>
<keyword evidence="3" id="KW-1185">Reference proteome</keyword>
<reference evidence="3" key="1">
    <citation type="journal article" date="2019" name="Int. J. Syst. Evol. Microbiol.">
        <title>The Global Catalogue of Microorganisms (GCM) 10K type strain sequencing project: providing services to taxonomists for standard genome sequencing and annotation.</title>
        <authorList>
            <consortium name="The Broad Institute Genomics Platform"/>
            <consortium name="The Broad Institute Genome Sequencing Center for Infectious Disease"/>
            <person name="Wu L."/>
            <person name="Ma J."/>
        </authorList>
    </citation>
    <scope>NUCLEOTIDE SEQUENCE [LARGE SCALE GENOMIC DNA]</scope>
    <source>
        <strain evidence="3">CGMCC 1.12151</strain>
    </source>
</reference>
<dbReference type="EMBL" id="JBHSGL010000001">
    <property type="protein sequence ID" value="MFC4711269.1"/>
    <property type="molecule type" value="Genomic_DNA"/>
</dbReference>
<feature type="transmembrane region" description="Helical" evidence="1">
    <location>
        <begin position="118"/>
        <end position="144"/>
    </location>
</feature>
<name>A0ABV9M777_9BACL</name>